<feature type="non-terminal residue" evidence="8">
    <location>
        <position position="1"/>
    </location>
</feature>
<feature type="transmembrane region" description="Helical" evidence="6">
    <location>
        <begin position="43"/>
        <end position="62"/>
    </location>
</feature>
<dbReference type="InterPro" id="IPR036259">
    <property type="entry name" value="MFS_trans_sf"/>
</dbReference>
<evidence type="ECO:0000256" key="1">
    <source>
        <dbReference type="ARBA" id="ARBA00004651"/>
    </source>
</evidence>
<feature type="transmembrane region" description="Helical" evidence="6">
    <location>
        <begin position="199"/>
        <end position="222"/>
    </location>
</feature>
<feature type="transmembrane region" description="Helical" evidence="6">
    <location>
        <begin position="74"/>
        <end position="91"/>
    </location>
</feature>
<dbReference type="EMBL" id="UINC01082562">
    <property type="protein sequence ID" value="SVC27446.1"/>
    <property type="molecule type" value="Genomic_DNA"/>
</dbReference>
<feature type="transmembrane region" description="Helical" evidence="6">
    <location>
        <begin position="131"/>
        <end position="153"/>
    </location>
</feature>
<keyword evidence="3 6" id="KW-0812">Transmembrane</keyword>
<feature type="transmembrane region" description="Helical" evidence="6">
    <location>
        <begin position="159"/>
        <end position="179"/>
    </location>
</feature>
<evidence type="ECO:0000259" key="7">
    <source>
        <dbReference type="PROSITE" id="PS50850"/>
    </source>
</evidence>
<proteinExistence type="predicted"/>
<reference evidence="8" key="1">
    <citation type="submission" date="2018-05" db="EMBL/GenBank/DDBJ databases">
        <authorList>
            <person name="Lanie J.A."/>
            <person name="Ng W.-L."/>
            <person name="Kazmierczak K.M."/>
            <person name="Andrzejewski T.M."/>
            <person name="Davidsen T.M."/>
            <person name="Wayne K.J."/>
            <person name="Tettelin H."/>
            <person name="Glass J.I."/>
            <person name="Rusch D."/>
            <person name="Podicherti R."/>
            <person name="Tsui H.-C.T."/>
            <person name="Winkler M.E."/>
        </authorList>
    </citation>
    <scope>NUCLEOTIDE SEQUENCE</scope>
</reference>
<evidence type="ECO:0000313" key="8">
    <source>
        <dbReference type="EMBL" id="SVC27446.1"/>
    </source>
</evidence>
<sequence length="368" mass="39385">VQLNNFKKFFIFSIIGCVTLMPILIAPALVGVLVDHGQFSESYAGWVIASGSFGVAALLMFISVRIHNLNLKKLAGLSLGVVVIIDIYSSFSANPDLYFLVTRFLAGVAMGAANIAVYTSFATMPNYERGYGLFVLMQFVVSGLGLYFLIIYSQNIGVQGMYLSLATLDLIALFLVRYLPDRSTTMEVDDSSHTEIKVLLSLATLFAVVGFGLFEASGFAQFTYIERVGMAIPLSELTVGNIMLVSSLIGIPGSLVIILIGTRFGLIPPLLLGMLGSLVGMGILLITKTYTSYFISACLLGFGWALCLPYIQTLLAKLDKKGSVLAVGNSFATIGAALGPAFAAMVVGNSNYDRVFVLSITLLLFAAT</sequence>
<dbReference type="AlphaFoldDB" id="A0A382KSY4"/>
<evidence type="ECO:0000256" key="3">
    <source>
        <dbReference type="ARBA" id="ARBA00022692"/>
    </source>
</evidence>
<organism evidence="8">
    <name type="scientific">marine metagenome</name>
    <dbReference type="NCBI Taxonomy" id="408172"/>
    <lineage>
        <taxon>unclassified sequences</taxon>
        <taxon>metagenomes</taxon>
        <taxon>ecological metagenomes</taxon>
    </lineage>
</organism>
<evidence type="ECO:0000256" key="4">
    <source>
        <dbReference type="ARBA" id="ARBA00022989"/>
    </source>
</evidence>
<dbReference type="Pfam" id="PF07690">
    <property type="entry name" value="MFS_1"/>
    <property type="match status" value="1"/>
</dbReference>
<feature type="transmembrane region" description="Helical" evidence="6">
    <location>
        <begin position="242"/>
        <end position="260"/>
    </location>
</feature>
<keyword evidence="5 6" id="KW-0472">Membrane</keyword>
<feature type="transmembrane region" description="Helical" evidence="6">
    <location>
        <begin position="97"/>
        <end position="119"/>
    </location>
</feature>
<feature type="transmembrane region" description="Helical" evidence="6">
    <location>
        <begin position="9"/>
        <end position="31"/>
    </location>
</feature>
<keyword evidence="2" id="KW-1003">Cell membrane</keyword>
<accession>A0A382KSY4</accession>
<dbReference type="Gene3D" id="1.20.1250.20">
    <property type="entry name" value="MFS general substrate transporter like domains"/>
    <property type="match status" value="1"/>
</dbReference>
<dbReference type="SUPFAM" id="SSF103473">
    <property type="entry name" value="MFS general substrate transporter"/>
    <property type="match status" value="1"/>
</dbReference>
<evidence type="ECO:0000256" key="2">
    <source>
        <dbReference type="ARBA" id="ARBA00022475"/>
    </source>
</evidence>
<evidence type="ECO:0000256" key="5">
    <source>
        <dbReference type="ARBA" id="ARBA00023136"/>
    </source>
</evidence>
<name>A0A382KSY4_9ZZZZ</name>
<dbReference type="InterPro" id="IPR020846">
    <property type="entry name" value="MFS_dom"/>
</dbReference>
<protein>
    <recommendedName>
        <fullName evidence="7">Major facilitator superfamily (MFS) profile domain-containing protein</fullName>
    </recommendedName>
</protein>
<dbReference type="PROSITE" id="PS50850">
    <property type="entry name" value="MFS"/>
    <property type="match status" value="1"/>
</dbReference>
<dbReference type="PANTHER" id="PTHR43124:SF10">
    <property type="entry name" value="PURINE EFFLUX PUMP PBUE"/>
    <property type="match status" value="1"/>
</dbReference>
<comment type="subcellular location">
    <subcellularLocation>
        <location evidence="1">Cell membrane</location>
        <topology evidence="1">Multi-pass membrane protein</topology>
    </subcellularLocation>
</comment>
<feature type="transmembrane region" description="Helical" evidence="6">
    <location>
        <begin position="293"/>
        <end position="311"/>
    </location>
</feature>
<feature type="transmembrane region" description="Helical" evidence="6">
    <location>
        <begin position="267"/>
        <end position="287"/>
    </location>
</feature>
<dbReference type="InterPro" id="IPR011701">
    <property type="entry name" value="MFS"/>
</dbReference>
<dbReference type="PANTHER" id="PTHR43124">
    <property type="entry name" value="PURINE EFFLUX PUMP PBUE"/>
    <property type="match status" value="1"/>
</dbReference>
<dbReference type="GO" id="GO:0005886">
    <property type="term" value="C:plasma membrane"/>
    <property type="evidence" value="ECO:0007669"/>
    <property type="project" value="UniProtKB-SubCell"/>
</dbReference>
<feature type="transmembrane region" description="Helical" evidence="6">
    <location>
        <begin position="323"/>
        <end position="345"/>
    </location>
</feature>
<gene>
    <name evidence="8" type="ORF">METZ01_LOCUS280300</name>
</gene>
<feature type="domain" description="Major facilitator superfamily (MFS) profile" evidence="7">
    <location>
        <begin position="1"/>
        <end position="368"/>
    </location>
</feature>
<feature type="non-terminal residue" evidence="8">
    <location>
        <position position="368"/>
    </location>
</feature>
<dbReference type="InterPro" id="IPR050189">
    <property type="entry name" value="MFS_Efflux_Transporters"/>
</dbReference>
<keyword evidence="4 6" id="KW-1133">Transmembrane helix</keyword>
<evidence type="ECO:0000256" key="6">
    <source>
        <dbReference type="SAM" id="Phobius"/>
    </source>
</evidence>
<dbReference type="GO" id="GO:0022857">
    <property type="term" value="F:transmembrane transporter activity"/>
    <property type="evidence" value="ECO:0007669"/>
    <property type="project" value="InterPro"/>
</dbReference>